<reference evidence="2" key="1">
    <citation type="journal article" date="2020" name="Nature">
        <title>Giant virus diversity and host interactions through global metagenomics.</title>
        <authorList>
            <person name="Schulz F."/>
            <person name="Roux S."/>
            <person name="Paez-Espino D."/>
            <person name="Jungbluth S."/>
            <person name="Walsh D.A."/>
            <person name="Denef V.J."/>
            <person name="McMahon K.D."/>
            <person name="Konstantinidis K.T."/>
            <person name="Eloe-Fadrosh E.A."/>
            <person name="Kyrpides N.C."/>
            <person name="Woyke T."/>
        </authorList>
    </citation>
    <scope>NUCLEOTIDE SEQUENCE</scope>
    <source>
        <strain evidence="2">GVMAG-M-3300009159-65</strain>
    </source>
</reference>
<organism evidence="2">
    <name type="scientific">viral metagenome</name>
    <dbReference type="NCBI Taxonomy" id="1070528"/>
    <lineage>
        <taxon>unclassified sequences</taxon>
        <taxon>metagenomes</taxon>
        <taxon>organismal metagenomes</taxon>
    </lineage>
</organism>
<evidence type="ECO:0000313" key="2">
    <source>
        <dbReference type="EMBL" id="QHT32174.1"/>
    </source>
</evidence>
<proteinExistence type="predicted"/>
<dbReference type="AlphaFoldDB" id="A0A6C0ESL5"/>
<sequence>MEQGQTNFDMPNLTPSNSNQGPSQIQYQTQPNSNSLYTNYGQGQGPSNQNYSNRNYDSQLKIIQLKYKLLYQVDILKKHGVGVGLFVEYLDVLKNKYPSQNILNQLISNIDRNYSVFIYNLQDEGLIRDLLLFFPI</sequence>
<protein>
    <submittedName>
        <fullName evidence="2">Uncharacterized protein</fullName>
    </submittedName>
</protein>
<feature type="region of interest" description="Disordered" evidence="1">
    <location>
        <begin position="1"/>
        <end position="53"/>
    </location>
</feature>
<name>A0A6C0ESL5_9ZZZZ</name>
<accession>A0A6C0ESL5</accession>
<dbReference type="EMBL" id="MN738932">
    <property type="protein sequence ID" value="QHT32174.1"/>
    <property type="molecule type" value="Genomic_DNA"/>
</dbReference>
<evidence type="ECO:0000256" key="1">
    <source>
        <dbReference type="SAM" id="MobiDB-lite"/>
    </source>
</evidence>